<dbReference type="GO" id="GO:0016887">
    <property type="term" value="F:ATP hydrolysis activity"/>
    <property type="evidence" value="ECO:0007669"/>
    <property type="project" value="InterPro"/>
</dbReference>
<evidence type="ECO:0000256" key="1">
    <source>
        <dbReference type="ARBA" id="ARBA00004651"/>
    </source>
</evidence>
<comment type="caution">
    <text evidence="11">The sequence shown here is derived from an EMBL/GenBank/DDBJ whole genome shotgun (WGS) entry which is preliminary data.</text>
</comment>
<organism evidence="11 12">
    <name type="scientific">Psittacicella hinzii</name>
    <dbReference type="NCBI Taxonomy" id="2028575"/>
    <lineage>
        <taxon>Bacteria</taxon>
        <taxon>Pseudomonadati</taxon>
        <taxon>Pseudomonadota</taxon>
        <taxon>Gammaproteobacteria</taxon>
        <taxon>Pasteurellales</taxon>
        <taxon>Psittacicellaceae</taxon>
        <taxon>Psittacicella</taxon>
    </lineage>
</organism>
<feature type="transmembrane region" description="Helical" evidence="8">
    <location>
        <begin position="12"/>
        <end position="33"/>
    </location>
</feature>
<name>A0A3A1YRZ1_9GAMM</name>
<dbReference type="InterPro" id="IPR003593">
    <property type="entry name" value="AAA+_ATPase"/>
</dbReference>
<sequence>MDLLLAYVWQNKLRVCFTFLVTVAEGIVSVLLLDVLNDKVLSPTSFSIESLMIFAALLLIFFAVSAGSQILLARIGHALVNQIRERVIKQIIDADYVRLQLQGKGRYIASLNFDINNFQRLFVELPYLIQGMIVTFSTLIYLAFLSPSLTGISVLWLLVALILTQIFIRRSVHHMRLYRTSKDNITADYHASIDGNRELKTNTLFAERWYRKIFQKHTRYALKQYNLSDSYYYLAAVFFDVLLLALIGFIFFINFEFNFSSTGTAITICLTLLYIRTFLSAVIRTLPLVDYALVSANKMSQLDLGNYEPQFKHQLSVKSNWQSVRWQNLNYVYPDARTLDEDEIEVASHYHMDDLFNEDEVEVTLPPSLASSSTIKPFTLSNINIELRRGSITMLVGKNGAGKSSLVGIMSGITPWTSGEMYIDQHRITKNTIAAYRHMVANIFSDFYLFNEIGVEQTYTTMQLMQTWLKRLQLQDKVSVDNFEFSTTNLSTGQRRRLALLIAIVSQRPIIILDEWAAEQDPSFKRIFYREILPLLKSQGKTIFVVSHDAEYFDAADYLYLIAQGQVSELVGEDKVYLAIEAVSSSQ</sequence>
<dbReference type="EMBL" id="NRJG01000028">
    <property type="protein sequence ID" value="RIY39700.1"/>
    <property type="molecule type" value="Genomic_DNA"/>
</dbReference>
<dbReference type="InterPro" id="IPR036640">
    <property type="entry name" value="ABC1_TM_sf"/>
</dbReference>
<keyword evidence="3 8" id="KW-0812">Transmembrane</keyword>
<evidence type="ECO:0000256" key="4">
    <source>
        <dbReference type="ARBA" id="ARBA00022741"/>
    </source>
</evidence>
<feature type="transmembrane region" description="Helical" evidence="8">
    <location>
        <begin position="125"/>
        <end position="144"/>
    </location>
</feature>
<keyword evidence="7 8" id="KW-0472">Membrane</keyword>
<dbReference type="GO" id="GO:0005524">
    <property type="term" value="F:ATP binding"/>
    <property type="evidence" value="ECO:0007669"/>
    <property type="project" value="UniProtKB-KW"/>
</dbReference>
<protein>
    <recommendedName>
        <fullName evidence="13">ATP-binding cassette transporter</fullName>
    </recommendedName>
</protein>
<evidence type="ECO:0000256" key="8">
    <source>
        <dbReference type="SAM" id="Phobius"/>
    </source>
</evidence>
<dbReference type="SUPFAM" id="SSF90123">
    <property type="entry name" value="ABC transporter transmembrane region"/>
    <property type="match status" value="1"/>
</dbReference>
<evidence type="ECO:0000256" key="2">
    <source>
        <dbReference type="ARBA" id="ARBA00022448"/>
    </source>
</evidence>
<evidence type="ECO:0000259" key="10">
    <source>
        <dbReference type="PROSITE" id="PS50929"/>
    </source>
</evidence>
<evidence type="ECO:0000256" key="5">
    <source>
        <dbReference type="ARBA" id="ARBA00022840"/>
    </source>
</evidence>
<feature type="domain" description="ABC transporter" evidence="9">
    <location>
        <begin position="350"/>
        <end position="583"/>
    </location>
</feature>
<evidence type="ECO:0000256" key="6">
    <source>
        <dbReference type="ARBA" id="ARBA00022989"/>
    </source>
</evidence>
<evidence type="ECO:0000256" key="3">
    <source>
        <dbReference type="ARBA" id="ARBA00022692"/>
    </source>
</evidence>
<feature type="transmembrane region" description="Helical" evidence="8">
    <location>
        <begin position="53"/>
        <end position="76"/>
    </location>
</feature>
<dbReference type="Pfam" id="PF00005">
    <property type="entry name" value="ABC_tran"/>
    <property type="match status" value="1"/>
</dbReference>
<comment type="subcellular location">
    <subcellularLocation>
        <location evidence="1">Cell membrane</location>
        <topology evidence="1">Multi-pass membrane protein</topology>
    </subcellularLocation>
</comment>
<dbReference type="RefSeq" id="WP_119530274.1">
    <property type="nucleotide sequence ID" value="NZ_JBHSSP010000037.1"/>
</dbReference>
<dbReference type="InterPro" id="IPR011527">
    <property type="entry name" value="ABC1_TM_dom"/>
</dbReference>
<dbReference type="Pfam" id="PF00664">
    <property type="entry name" value="ABC_membrane"/>
    <property type="match status" value="1"/>
</dbReference>
<proteinExistence type="predicted"/>
<feature type="domain" description="ABC transmembrane type-1" evidence="10">
    <location>
        <begin position="15"/>
        <end position="287"/>
    </location>
</feature>
<feature type="transmembrane region" description="Helical" evidence="8">
    <location>
        <begin position="231"/>
        <end position="253"/>
    </location>
</feature>
<dbReference type="Gene3D" id="3.40.50.300">
    <property type="entry name" value="P-loop containing nucleotide triphosphate hydrolases"/>
    <property type="match status" value="1"/>
</dbReference>
<dbReference type="Proteomes" id="UP000265916">
    <property type="component" value="Unassembled WGS sequence"/>
</dbReference>
<dbReference type="GO" id="GO:0043190">
    <property type="term" value="C:ATP-binding cassette (ABC) transporter complex"/>
    <property type="evidence" value="ECO:0007669"/>
    <property type="project" value="TreeGrafter"/>
</dbReference>
<dbReference type="OrthoDB" id="9760776at2"/>
<evidence type="ECO:0000256" key="7">
    <source>
        <dbReference type="ARBA" id="ARBA00023136"/>
    </source>
</evidence>
<dbReference type="PROSITE" id="PS50929">
    <property type="entry name" value="ABC_TM1F"/>
    <property type="match status" value="1"/>
</dbReference>
<dbReference type="Gene3D" id="1.20.1560.10">
    <property type="entry name" value="ABC transporter type 1, transmembrane domain"/>
    <property type="match status" value="1"/>
</dbReference>
<evidence type="ECO:0000313" key="11">
    <source>
        <dbReference type="EMBL" id="RIY39700.1"/>
    </source>
</evidence>
<feature type="transmembrane region" description="Helical" evidence="8">
    <location>
        <begin position="150"/>
        <end position="168"/>
    </location>
</feature>
<gene>
    <name evidence="11" type="ORF">CKF58_01765</name>
</gene>
<dbReference type="AlphaFoldDB" id="A0A3A1YRZ1"/>
<evidence type="ECO:0000259" key="9">
    <source>
        <dbReference type="PROSITE" id="PS50893"/>
    </source>
</evidence>
<dbReference type="SUPFAM" id="SSF52540">
    <property type="entry name" value="P-loop containing nucleoside triphosphate hydrolases"/>
    <property type="match status" value="1"/>
</dbReference>
<dbReference type="PANTHER" id="PTHR43553:SF11">
    <property type="entry name" value="ABC TRANSPORTER ATP-BINDING_PERMEASE PROTEIN YOJI"/>
    <property type="match status" value="1"/>
</dbReference>
<evidence type="ECO:0008006" key="13">
    <source>
        <dbReference type="Google" id="ProtNLM"/>
    </source>
</evidence>
<dbReference type="InterPro" id="IPR050095">
    <property type="entry name" value="ECF_ABC_transporter_ATP-bd"/>
</dbReference>
<keyword evidence="2" id="KW-0813">Transport</keyword>
<accession>A0A3A1YRZ1</accession>
<dbReference type="PROSITE" id="PS50893">
    <property type="entry name" value="ABC_TRANSPORTER_2"/>
    <property type="match status" value="1"/>
</dbReference>
<dbReference type="InterPro" id="IPR003439">
    <property type="entry name" value="ABC_transporter-like_ATP-bd"/>
</dbReference>
<dbReference type="SMART" id="SM00382">
    <property type="entry name" value="AAA"/>
    <property type="match status" value="1"/>
</dbReference>
<reference evidence="11 12" key="1">
    <citation type="submission" date="2017-08" db="EMBL/GenBank/DDBJ databases">
        <title>Reclassification of Bisgaard taxon 37 and 44.</title>
        <authorList>
            <person name="Christensen H."/>
        </authorList>
    </citation>
    <scope>NUCLEOTIDE SEQUENCE [LARGE SCALE GENOMIC DNA]</scope>
    <source>
        <strain evidence="11 12">111</strain>
    </source>
</reference>
<evidence type="ECO:0000313" key="12">
    <source>
        <dbReference type="Proteomes" id="UP000265916"/>
    </source>
</evidence>
<keyword evidence="6 8" id="KW-1133">Transmembrane helix</keyword>
<keyword evidence="5" id="KW-0067">ATP-binding</keyword>
<keyword evidence="4" id="KW-0547">Nucleotide-binding</keyword>
<dbReference type="GO" id="GO:0140359">
    <property type="term" value="F:ABC-type transporter activity"/>
    <property type="evidence" value="ECO:0007669"/>
    <property type="project" value="InterPro"/>
</dbReference>
<dbReference type="PANTHER" id="PTHR43553">
    <property type="entry name" value="HEAVY METAL TRANSPORTER"/>
    <property type="match status" value="1"/>
</dbReference>
<keyword evidence="12" id="KW-1185">Reference proteome</keyword>
<dbReference type="InterPro" id="IPR027417">
    <property type="entry name" value="P-loop_NTPase"/>
</dbReference>